<evidence type="ECO:0000256" key="5">
    <source>
        <dbReference type="PROSITE-ProRule" id="PRU00023"/>
    </source>
</evidence>
<dbReference type="InterPro" id="IPR002110">
    <property type="entry name" value="Ankyrin_rpt"/>
</dbReference>
<dbReference type="OrthoDB" id="10261302at2759"/>
<evidence type="ECO:0000256" key="4">
    <source>
        <dbReference type="ARBA" id="ARBA00023043"/>
    </source>
</evidence>
<feature type="compositionally biased region" description="Polar residues" evidence="6">
    <location>
        <begin position="371"/>
        <end position="392"/>
    </location>
</feature>
<dbReference type="GO" id="GO:0051015">
    <property type="term" value="F:actin filament binding"/>
    <property type="evidence" value="ECO:0007669"/>
    <property type="project" value="TreeGrafter"/>
</dbReference>
<evidence type="ECO:0000256" key="1">
    <source>
        <dbReference type="ARBA" id="ARBA00004645"/>
    </source>
</evidence>
<feature type="compositionally biased region" description="Low complexity" evidence="6">
    <location>
        <begin position="339"/>
        <end position="352"/>
    </location>
</feature>
<keyword evidence="3" id="KW-1009">Hearing</keyword>
<dbReference type="PROSITE" id="PS50088">
    <property type="entry name" value="ANK_REPEAT"/>
    <property type="match status" value="3"/>
</dbReference>
<evidence type="ECO:0000256" key="3">
    <source>
        <dbReference type="ARBA" id="ARBA00022740"/>
    </source>
</evidence>
<dbReference type="PROSITE" id="PS50297">
    <property type="entry name" value="ANK_REP_REGION"/>
    <property type="match status" value="2"/>
</dbReference>
<evidence type="ECO:0000256" key="6">
    <source>
        <dbReference type="SAM" id="MobiDB-lite"/>
    </source>
</evidence>
<evidence type="ECO:0000313" key="7">
    <source>
        <dbReference type="EMBL" id="CAD7283679.1"/>
    </source>
</evidence>
<accession>A0A7R9GIC9</accession>
<dbReference type="PANTHER" id="PTHR24153">
    <property type="entry name" value="ESPIN"/>
    <property type="match status" value="1"/>
</dbReference>
<feature type="compositionally biased region" description="Low complexity" evidence="6">
    <location>
        <begin position="144"/>
        <end position="156"/>
    </location>
</feature>
<feature type="repeat" description="ANK" evidence="5">
    <location>
        <begin position="39"/>
        <end position="72"/>
    </location>
</feature>
<feature type="compositionally biased region" description="Polar residues" evidence="6">
    <location>
        <begin position="157"/>
        <end position="171"/>
    </location>
</feature>
<feature type="compositionally biased region" description="Basic and acidic residues" evidence="6">
    <location>
        <begin position="129"/>
        <end position="142"/>
    </location>
</feature>
<dbReference type="GO" id="GO:0032420">
    <property type="term" value="C:stereocilium"/>
    <property type="evidence" value="ECO:0007669"/>
    <property type="project" value="UniProtKB-SubCell"/>
</dbReference>
<feature type="repeat" description="ANK" evidence="5">
    <location>
        <begin position="73"/>
        <end position="100"/>
    </location>
</feature>
<feature type="region of interest" description="Disordered" evidence="6">
    <location>
        <begin position="451"/>
        <end position="484"/>
    </location>
</feature>
<dbReference type="AlphaFoldDB" id="A0A7R9GIC9"/>
<keyword evidence="2" id="KW-0677">Repeat</keyword>
<dbReference type="InterPro" id="IPR052420">
    <property type="entry name" value="Espin/Espin-like"/>
</dbReference>
<feature type="region of interest" description="Disordered" evidence="6">
    <location>
        <begin position="121"/>
        <end position="178"/>
    </location>
</feature>
<proteinExistence type="predicted"/>
<name>A0A7R9GIC9_9CRUS</name>
<dbReference type="Gene3D" id="1.25.40.20">
    <property type="entry name" value="Ankyrin repeat-containing domain"/>
    <property type="match status" value="1"/>
</dbReference>
<dbReference type="SMART" id="SM00248">
    <property type="entry name" value="ANK"/>
    <property type="match status" value="3"/>
</dbReference>
<evidence type="ECO:0000256" key="2">
    <source>
        <dbReference type="ARBA" id="ARBA00022737"/>
    </source>
</evidence>
<feature type="repeat" description="ANK" evidence="5">
    <location>
        <begin position="5"/>
        <end position="28"/>
    </location>
</feature>
<dbReference type="PANTHER" id="PTHR24153:SF8">
    <property type="entry name" value="FORKED, ISOFORM F"/>
    <property type="match status" value="1"/>
</dbReference>
<evidence type="ECO:0008006" key="9">
    <source>
        <dbReference type="Google" id="ProtNLM"/>
    </source>
</evidence>
<dbReference type="SUPFAM" id="SSF48403">
    <property type="entry name" value="Ankyrin repeat"/>
    <property type="match status" value="1"/>
</dbReference>
<sequence length="513" mass="55305">MQLDNDVTPVYLAAQEGHLDVLRYLVERAGGDLLIRTKDGMAPLHASAQMGCLHALRWMIRSRGIDMNLSDEDGATSLHFAASRGHLHVVKWLLRNGARIVPDKGVECLVALEKHSAASKSRVVSKQDTSLRQRDGSPRRDSLGGSATSASGETGSIRGQSSIPRSENSSEPFYLHPPSVSVESISSVPVKNETSCEEGKNLVTADACEGTPGDSHVTSTVSLFRNSHGREAETALSTAVDAGRPHDESNCFPGLSGITSGVTESASMKTSPDDSEPFFLHRPPSSSIIAASHVVCAANPNVLRGDCAEKMLARNLESVRQCRHCSSESNKPERKIAVTEESPSGTTSSSFHSLEDNRIDPRNHEYEDVRFSSSESGSAGNMLSSQNGSMSLSFGGDHKSSTEDSDSPSRNSYRNISVIKIESSSAEPSVIQENSLDSSLCSHELVLNGSDERVPAKADEVEAEKLDEDDGIKTASSSSKATMRPFSLPSDFAEKYEKALFELNRTAFLHRRL</sequence>
<dbReference type="EMBL" id="OA887887">
    <property type="protein sequence ID" value="CAD7283679.1"/>
    <property type="molecule type" value="Genomic_DNA"/>
</dbReference>
<keyword evidence="4 5" id="KW-0040">ANK repeat</keyword>
<dbReference type="InterPro" id="IPR036770">
    <property type="entry name" value="Ankyrin_rpt-contain_sf"/>
</dbReference>
<dbReference type="GO" id="GO:0005737">
    <property type="term" value="C:cytoplasm"/>
    <property type="evidence" value="ECO:0007669"/>
    <property type="project" value="TreeGrafter"/>
</dbReference>
<protein>
    <recommendedName>
        <fullName evidence="9">Espin</fullName>
    </recommendedName>
</protein>
<dbReference type="GO" id="GO:0051017">
    <property type="term" value="P:actin filament bundle assembly"/>
    <property type="evidence" value="ECO:0007669"/>
    <property type="project" value="TreeGrafter"/>
</dbReference>
<feature type="non-terminal residue" evidence="7">
    <location>
        <position position="513"/>
    </location>
</feature>
<feature type="compositionally biased region" description="Basic and acidic residues" evidence="6">
    <location>
        <begin position="353"/>
        <end position="370"/>
    </location>
</feature>
<dbReference type="EMBL" id="CAJPEX010005850">
    <property type="protein sequence ID" value="CAG0923831.1"/>
    <property type="molecule type" value="Genomic_DNA"/>
</dbReference>
<dbReference type="GO" id="GO:0007605">
    <property type="term" value="P:sensory perception of sound"/>
    <property type="evidence" value="ECO:0007669"/>
    <property type="project" value="UniProtKB-KW"/>
</dbReference>
<dbReference type="Pfam" id="PF12796">
    <property type="entry name" value="Ank_2"/>
    <property type="match status" value="1"/>
</dbReference>
<keyword evidence="8" id="KW-1185">Reference proteome</keyword>
<evidence type="ECO:0000313" key="8">
    <source>
        <dbReference type="Proteomes" id="UP000678499"/>
    </source>
</evidence>
<feature type="compositionally biased region" description="Basic and acidic residues" evidence="6">
    <location>
        <begin position="451"/>
        <end position="464"/>
    </location>
</feature>
<dbReference type="Proteomes" id="UP000678499">
    <property type="component" value="Unassembled WGS sequence"/>
</dbReference>
<organism evidence="7">
    <name type="scientific">Notodromas monacha</name>
    <dbReference type="NCBI Taxonomy" id="399045"/>
    <lineage>
        <taxon>Eukaryota</taxon>
        <taxon>Metazoa</taxon>
        <taxon>Ecdysozoa</taxon>
        <taxon>Arthropoda</taxon>
        <taxon>Crustacea</taxon>
        <taxon>Oligostraca</taxon>
        <taxon>Ostracoda</taxon>
        <taxon>Podocopa</taxon>
        <taxon>Podocopida</taxon>
        <taxon>Cypridocopina</taxon>
        <taxon>Cypridoidea</taxon>
        <taxon>Cyprididae</taxon>
        <taxon>Notodromas</taxon>
    </lineage>
</organism>
<feature type="region of interest" description="Disordered" evidence="6">
    <location>
        <begin position="321"/>
        <end position="411"/>
    </location>
</feature>
<comment type="subcellular location">
    <subcellularLocation>
        <location evidence="1">Cell projection</location>
        <location evidence="1">Stereocilium</location>
    </subcellularLocation>
</comment>
<reference evidence="7" key="1">
    <citation type="submission" date="2020-11" db="EMBL/GenBank/DDBJ databases">
        <authorList>
            <person name="Tran Van P."/>
        </authorList>
    </citation>
    <scope>NUCLEOTIDE SEQUENCE</scope>
</reference>
<gene>
    <name evidence="7" type="ORF">NMOB1V02_LOCUS11292</name>
</gene>